<keyword evidence="2" id="KW-1185">Reference proteome</keyword>
<dbReference type="InterPro" id="IPR047708">
    <property type="entry name" value="CD1871A-like"/>
</dbReference>
<proteinExistence type="predicted"/>
<gene>
    <name evidence="1" type="ORF">SAMN00017477_1220</name>
</gene>
<evidence type="ECO:0000313" key="1">
    <source>
        <dbReference type="EMBL" id="SMB87689.1"/>
    </source>
</evidence>
<reference evidence="2" key="1">
    <citation type="submission" date="2017-04" db="EMBL/GenBank/DDBJ databases">
        <authorList>
            <person name="Varghese N."/>
            <person name="Submissions S."/>
        </authorList>
    </citation>
    <scope>NUCLEOTIDE SEQUENCE [LARGE SCALE GENOMIC DNA]</scope>
    <source>
        <strain evidence="2">DSM 20463</strain>
    </source>
</reference>
<dbReference type="AlphaFoldDB" id="A0A1W1V2V8"/>
<dbReference type="Proteomes" id="UP000192368">
    <property type="component" value="Unassembled WGS sequence"/>
</dbReference>
<dbReference type="NCBIfam" id="NF040920">
    <property type="entry name" value="CD1871A_fam"/>
    <property type="match status" value="1"/>
</dbReference>
<evidence type="ECO:0008006" key="3">
    <source>
        <dbReference type="Google" id="ProtNLM"/>
    </source>
</evidence>
<organism evidence="1 2">
    <name type="scientific">Peptoniphilus asaccharolyticus DSM 20463</name>
    <dbReference type="NCBI Taxonomy" id="573058"/>
    <lineage>
        <taxon>Bacteria</taxon>
        <taxon>Bacillati</taxon>
        <taxon>Bacillota</taxon>
        <taxon>Tissierellia</taxon>
        <taxon>Tissierellales</taxon>
        <taxon>Peptoniphilaceae</taxon>
        <taxon>Peptoniphilus</taxon>
    </lineage>
</organism>
<accession>A0A1W1V2V8</accession>
<dbReference type="STRING" id="573058.SAMN00017477_1220"/>
<sequence length="48" mass="5292">MSIKLRKILRISASLLGVICIMYGVHRGEIDTVFSKAIRICLECIGIG</sequence>
<evidence type="ECO:0000313" key="2">
    <source>
        <dbReference type="Proteomes" id="UP000192368"/>
    </source>
</evidence>
<name>A0A1W1V2V8_PEPAS</name>
<protein>
    <recommendedName>
        <fullName evidence="3">Thioredoxin</fullName>
    </recommendedName>
</protein>
<dbReference type="EMBL" id="FWWR01000009">
    <property type="protein sequence ID" value="SMB87689.1"/>
    <property type="molecule type" value="Genomic_DNA"/>
</dbReference>